<name>A0ABU0T0Y7_9ACTN</name>
<proteinExistence type="predicted"/>
<gene>
    <name evidence="1" type="ORF">QF035_007056</name>
</gene>
<dbReference type="Proteomes" id="UP001230328">
    <property type="component" value="Unassembled WGS sequence"/>
</dbReference>
<protein>
    <recommendedName>
        <fullName evidence="3">Transposase</fullName>
    </recommendedName>
</protein>
<accession>A0ABU0T0Y7</accession>
<dbReference type="EMBL" id="JAUSZI010000002">
    <property type="protein sequence ID" value="MDQ1029474.1"/>
    <property type="molecule type" value="Genomic_DNA"/>
</dbReference>
<keyword evidence="2" id="KW-1185">Reference proteome</keyword>
<evidence type="ECO:0000313" key="2">
    <source>
        <dbReference type="Proteomes" id="UP001230328"/>
    </source>
</evidence>
<reference evidence="1 2" key="1">
    <citation type="submission" date="2023-07" db="EMBL/GenBank/DDBJ databases">
        <title>Comparative genomics of wheat-associated soil bacteria to identify genetic determinants of phenazine resistance.</title>
        <authorList>
            <person name="Mouncey N."/>
        </authorList>
    </citation>
    <scope>NUCLEOTIDE SEQUENCE [LARGE SCALE GENOMIC DNA]</scope>
    <source>
        <strain evidence="1 2">V2I4</strain>
    </source>
</reference>
<comment type="caution">
    <text evidence="1">The sequence shown here is derived from an EMBL/GenBank/DDBJ whole genome shotgun (WGS) entry which is preliminary data.</text>
</comment>
<evidence type="ECO:0008006" key="3">
    <source>
        <dbReference type="Google" id="ProtNLM"/>
    </source>
</evidence>
<organism evidence="1 2">
    <name type="scientific">Streptomyces umbrinus</name>
    <dbReference type="NCBI Taxonomy" id="67370"/>
    <lineage>
        <taxon>Bacteria</taxon>
        <taxon>Bacillati</taxon>
        <taxon>Actinomycetota</taxon>
        <taxon>Actinomycetes</taxon>
        <taxon>Kitasatosporales</taxon>
        <taxon>Streptomycetaceae</taxon>
        <taxon>Streptomyces</taxon>
        <taxon>Streptomyces phaeochromogenes group</taxon>
    </lineage>
</organism>
<evidence type="ECO:0000313" key="1">
    <source>
        <dbReference type="EMBL" id="MDQ1029474.1"/>
    </source>
</evidence>
<sequence length="145" mass="16206">MKPMGRWKWVGIAEVSLNILCAPRLPVTRLDSSSTELSTIEAMQQVKELRELASMARRTKPGPARLDTVRGVWRHNQELLLSADRRCYKPFGKAGSHPLTPRGRSLTWGSSMTLQVPYGMQRCSPSMVELLHQLGLRGAKFTGSC</sequence>